<dbReference type="AlphaFoldDB" id="A0A199XVL1"/>
<reference evidence="2 3" key="1">
    <citation type="submission" date="2016-06" db="EMBL/GenBank/DDBJ databases">
        <title>Draft genome sequence of Flavobacterium succinicans strain DD5b.</title>
        <authorList>
            <person name="Poehlein A."/>
            <person name="Daniel R."/>
            <person name="Simeonova D.D."/>
        </authorList>
    </citation>
    <scope>NUCLEOTIDE SEQUENCE [LARGE SCALE GENOMIC DNA]</scope>
    <source>
        <strain evidence="2 3">DD5b</strain>
    </source>
</reference>
<comment type="caution">
    <text evidence="2">The sequence shown here is derived from an EMBL/GenBank/DDBJ whole genome shotgun (WGS) entry which is preliminary data.</text>
</comment>
<dbReference type="RefSeq" id="WP_064714149.1">
    <property type="nucleotide sequence ID" value="NZ_JMTM01000009.1"/>
</dbReference>
<dbReference type="PROSITE" id="PS51257">
    <property type="entry name" value="PROKAR_LIPOPROTEIN"/>
    <property type="match status" value="1"/>
</dbReference>
<keyword evidence="3" id="KW-1185">Reference proteome</keyword>
<proteinExistence type="predicted"/>
<dbReference type="PATRIC" id="fig|29536.5.peg.260"/>
<keyword evidence="1" id="KW-0732">Signal</keyword>
<evidence type="ECO:0000313" key="3">
    <source>
        <dbReference type="Proteomes" id="UP000093807"/>
    </source>
</evidence>
<gene>
    <name evidence="2" type="ORF">FLB_02480</name>
</gene>
<dbReference type="Proteomes" id="UP000093807">
    <property type="component" value="Unassembled WGS sequence"/>
</dbReference>
<name>A0A199XVL1_9FLAO</name>
<feature type="signal peptide" evidence="1">
    <location>
        <begin position="1"/>
        <end position="20"/>
    </location>
</feature>
<sequence length="237" mass="26342">MKKNKFLVLFALFAMITVQSCKKTDQSKESKETDTIIVDETPVEEITFVELLPGNTTARSVVKSAKSTVHVTRKNKKGAVTTKHDTDEANAFVNKNNDIIGIVLTSHTDQDTLVLHVTETDTVFSNEKVTKRRFKGVATINSKDYTFDTPVSVTKSQEAIDIDGDIILSPVEIDESVDGPTAVTEDNASSSDPIQVKIKQSFNNRMVIKLTDLVTGVKDKKVYDRYGNLLKEKKRSK</sequence>
<organism evidence="2 3">
    <name type="scientific">Flavobacterium succinicans</name>
    <dbReference type="NCBI Taxonomy" id="29536"/>
    <lineage>
        <taxon>Bacteria</taxon>
        <taxon>Pseudomonadati</taxon>
        <taxon>Bacteroidota</taxon>
        <taxon>Flavobacteriia</taxon>
        <taxon>Flavobacteriales</taxon>
        <taxon>Flavobacteriaceae</taxon>
        <taxon>Flavobacterium</taxon>
    </lineage>
</organism>
<evidence type="ECO:0000256" key="1">
    <source>
        <dbReference type="SAM" id="SignalP"/>
    </source>
</evidence>
<dbReference type="EMBL" id="JMTM01000009">
    <property type="protein sequence ID" value="OAZ05359.1"/>
    <property type="molecule type" value="Genomic_DNA"/>
</dbReference>
<accession>A0A199XVL1</accession>
<feature type="chain" id="PRO_5008287055" evidence="1">
    <location>
        <begin position="21"/>
        <end position="237"/>
    </location>
</feature>
<evidence type="ECO:0000313" key="2">
    <source>
        <dbReference type="EMBL" id="OAZ05359.1"/>
    </source>
</evidence>
<protein>
    <submittedName>
        <fullName evidence="2">Uncharacterized protein</fullName>
    </submittedName>
</protein>